<evidence type="ECO:0000313" key="1">
    <source>
        <dbReference type="EMBL" id="KAI3710408.1"/>
    </source>
</evidence>
<organism evidence="1 2">
    <name type="scientific">Cichorium intybus</name>
    <name type="common">Chicory</name>
    <dbReference type="NCBI Taxonomy" id="13427"/>
    <lineage>
        <taxon>Eukaryota</taxon>
        <taxon>Viridiplantae</taxon>
        <taxon>Streptophyta</taxon>
        <taxon>Embryophyta</taxon>
        <taxon>Tracheophyta</taxon>
        <taxon>Spermatophyta</taxon>
        <taxon>Magnoliopsida</taxon>
        <taxon>eudicotyledons</taxon>
        <taxon>Gunneridae</taxon>
        <taxon>Pentapetalae</taxon>
        <taxon>asterids</taxon>
        <taxon>campanulids</taxon>
        <taxon>Asterales</taxon>
        <taxon>Asteraceae</taxon>
        <taxon>Cichorioideae</taxon>
        <taxon>Cichorieae</taxon>
        <taxon>Cichoriinae</taxon>
        <taxon>Cichorium</taxon>
    </lineage>
</organism>
<reference evidence="1 2" key="2">
    <citation type="journal article" date="2022" name="Mol. Ecol. Resour.">
        <title>The genomes of chicory, endive, great burdock and yacon provide insights into Asteraceae paleo-polyploidization history and plant inulin production.</title>
        <authorList>
            <person name="Fan W."/>
            <person name="Wang S."/>
            <person name="Wang H."/>
            <person name="Wang A."/>
            <person name="Jiang F."/>
            <person name="Liu H."/>
            <person name="Zhao H."/>
            <person name="Xu D."/>
            <person name="Zhang Y."/>
        </authorList>
    </citation>
    <scope>NUCLEOTIDE SEQUENCE [LARGE SCALE GENOMIC DNA]</scope>
    <source>
        <strain evidence="2">cv. Punajuju</strain>
        <tissue evidence="1">Leaves</tissue>
    </source>
</reference>
<dbReference type="Proteomes" id="UP001055811">
    <property type="component" value="Linkage Group LG07"/>
</dbReference>
<evidence type="ECO:0000313" key="2">
    <source>
        <dbReference type="Proteomes" id="UP001055811"/>
    </source>
</evidence>
<name>A0ACB9AL24_CICIN</name>
<proteinExistence type="predicted"/>
<sequence length="129" mass="14396">MIIIVLCSLLFLSHHRRFAYCRRPFIVVVDLLLSPQTPTPTPTGASSLHLSPSSCIGAGDDKMNSDVGEYRIDLLGYIIGSNREDEEIKVEVTMFRVSAPPTKDGSITTKNDMELYISMVIDIFTDEEQ</sequence>
<reference evidence="2" key="1">
    <citation type="journal article" date="2022" name="Mol. Ecol. Resour.">
        <title>The genomes of chicory, endive, great burdock and yacon provide insights into Asteraceae palaeo-polyploidization history and plant inulin production.</title>
        <authorList>
            <person name="Fan W."/>
            <person name="Wang S."/>
            <person name="Wang H."/>
            <person name="Wang A."/>
            <person name="Jiang F."/>
            <person name="Liu H."/>
            <person name="Zhao H."/>
            <person name="Xu D."/>
            <person name="Zhang Y."/>
        </authorList>
    </citation>
    <scope>NUCLEOTIDE SEQUENCE [LARGE SCALE GENOMIC DNA]</scope>
    <source>
        <strain evidence="2">cv. Punajuju</strain>
    </source>
</reference>
<accession>A0ACB9AL24</accession>
<protein>
    <submittedName>
        <fullName evidence="1">Uncharacterized protein</fullName>
    </submittedName>
</protein>
<gene>
    <name evidence="1" type="ORF">L2E82_40188</name>
</gene>
<dbReference type="EMBL" id="CM042015">
    <property type="protein sequence ID" value="KAI3710408.1"/>
    <property type="molecule type" value="Genomic_DNA"/>
</dbReference>
<keyword evidence="2" id="KW-1185">Reference proteome</keyword>
<comment type="caution">
    <text evidence="1">The sequence shown here is derived from an EMBL/GenBank/DDBJ whole genome shotgun (WGS) entry which is preliminary data.</text>
</comment>